<dbReference type="PANTHER" id="PTHR43280">
    <property type="entry name" value="ARAC-FAMILY TRANSCRIPTIONAL REGULATOR"/>
    <property type="match status" value="1"/>
</dbReference>
<gene>
    <name evidence="5" type="ORF">HHU12_08955</name>
</gene>
<dbReference type="SUPFAM" id="SSF51215">
    <property type="entry name" value="Regulatory protein AraC"/>
    <property type="match status" value="1"/>
</dbReference>
<accession>A0A7X9RTY6</accession>
<evidence type="ECO:0000256" key="1">
    <source>
        <dbReference type="ARBA" id="ARBA00023015"/>
    </source>
</evidence>
<evidence type="ECO:0000256" key="3">
    <source>
        <dbReference type="ARBA" id="ARBA00023163"/>
    </source>
</evidence>
<evidence type="ECO:0000256" key="2">
    <source>
        <dbReference type="ARBA" id="ARBA00023125"/>
    </source>
</evidence>
<evidence type="ECO:0000313" key="5">
    <source>
        <dbReference type="EMBL" id="NME68087.1"/>
    </source>
</evidence>
<feature type="domain" description="HTH araC/xylS-type" evidence="4">
    <location>
        <begin position="226"/>
        <end position="329"/>
    </location>
</feature>
<reference evidence="5 6" key="1">
    <citation type="submission" date="2020-04" db="EMBL/GenBank/DDBJ databases">
        <title>Flammeovirga sp. SR4, a novel species isolated from seawater.</title>
        <authorList>
            <person name="Wang X."/>
        </authorList>
    </citation>
    <scope>NUCLEOTIDE SEQUENCE [LARGE SCALE GENOMIC DNA]</scope>
    <source>
        <strain evidence="5 6">ATCC 23126</strain>
    </source>
</reference>
<dbReference type="Gene3D" id="1.10.10.60">
    <property type="entry name" value="Homeodomain-like"/>
    <property type="match status" value="2"/>
</dbReference>
<keyword evidence="6" id="KW-1185">Reference proteome</keyword>
<dbReference type="InterPro" id="IPR037923">
    <property type="entry name" value="HTH-like"/>
</dbReference>
<keyword evidence="2" id="KW-0238">DNA-binding</keyword>
<dbReference type="PRINTS" id="PR00032">
    <property type="entry name" value="HTHARAC"/>
</dbReference>
<comment type="caution">
    <text evidence="5">The sequence shown here is derived from an EMBL/GenBank/DDBJ whole genome shotgun (WGS) entry which is preliminary data.</text>
</comment>
<dbReference type="PANTHER" id="PTHR43280:SF2">
    <property type="entry name" value="HTH-TYPE TRANSCRIPTIONAL REGULATOR EXSA"/>
    <property type="match status" value="1"/>
</dbReference>
<dbReference type="Proteomes" id="UP000576082">
    <property type="component" value="Unassembled WGS sequence"/>
</dbReference>
<dbReference type="Pfam" id="PF12833">
    <property type="entry name" value="HTH_18"/>
    <property type="match status" value="1"/>
</dbReference>
<dbReference type="EMBL" id="JABANE010000019">
    <property type="protein sequence ID" value="NME68087.1"/>
    <property type="molecule type" value="Genomic_DNA"/>
</dbReference>
<sequence>MIIQPFKEGSKIYYADTCQSLVNAGERKKIKYNALSKFTYPGKRLPDDVTGLNSVGYWDGNGEQDWGLDWHRNEGIEIHFLERGNMPYSLKDCDLQLTANDMTISRPWQSHKVGNPHVGAGKMYWLILDVGVRKPHQEWTWPDWIVLTENDLNRLTVFLRQNEQPLFKGNTQIRNCFIKFGQLINSDIDGSNASKLRHTVNELLLLLLDLFDAGSVKLHPELTDSQRSVQLFINELQETAHDPWTTNEMALATGLGVTRFTEMFKEITNQTPIKYLTDLRLKLAKKCLKEQPDKTITEIAYFCGFTSGRYFSTLFKKNYHLTPNEYRRG</sequence>
<dbReference type="SUPFAM" id="SSF46689">
    <property type="entry name" value="Homeodomain-like"/>
    <property type="match status" value="2"/>
</dbReference>
<dbReference type="InterPro" id="IPR020449">
    <property type="entry name" value="Tscrpt_reg_AraC-type_HTH"/>
</dbReference>
<dbReference type="GO" id="GO:0043565">
    <property type="term" value="F:sequence-specific DNA binding"/>
    <property type="evidence" value="ECO:0007669"/>
    <property type="project" value="InterPro"/>
</dbReference>
<keyword evidence="3" id="KW-0804">Transcription</keyword>
<dbReference type="PROSITE" id="PS01124">
    <property type="entry name" value="HTH_ARAC_FAMILY_2"/>
    <property type="match status" value="1"/>
</dbReference>
<dbReference type="RefSeq" id="WP_169656400.1">
    <property type="nucleotide sequence ID" value="NZ_JABANE010000019.1"/>
</dbReference>
<name>A0A7X9RTY6_9BACT</name>
<evidence type="ECO:0000259" key="4">
    <source>
        <dbReference type="PROSITE" id="PS01124"/>
    </source>
</evidence>
<dbReference type="AlphaFoldDB" id="A0A7X9RTY6"/>
<dbReference type="GO" id="GO:0003700">
    <property type="term" value="F:DNA-binding transcription factor activity"/>
    <property type="evidence" value="ECO:0007669"/>
    <property type="project" value="InterPro"/>
</dbReference>
<dbReference type="InterPro" id="IPR009057">
    <property type="entry name" value="Homeodomain-like_sf"/>
</dbReference>
<keyword evidence="1" id="KW-0805">Transcription regulation</keyword>
<dbReference type="SMART" id="SM00342">
    <property type="entry name" value="HTH_ARAC"/>
    <property type="match status" value="1"/>
</dbReference>
<protein>
    <submittedName>
        <fullName evidence="5">Helix-turn-helix transcriptional regulator</fullName>
    </submittedName>
</protein>
<proteinExistence type="predicted"/>
<dbReference type="InterPro" id="IPR018060">
    <property type="entry name" value="HTH_AraC"/>
</dbReference>
<organism evidence="5 6">
    <name type="scientific">Flammeovirga aprica JL-4</name>
    <dbReference type="NCBI Taxonomy" id="694437"/>
    <lineage>
        <taxon>Bacteria</taxon>
        <taxon>Pseudomonadati</taxon>
        <taxon>Bacteroidota</taxon>
        <taxon>Cytophagia</taxon>
        <taxon>Cytophagales</taxon>
        <taxon>Flammeovirgaceae</taxon>
        <taxon>Flammeovirga</taxon>
    </lineage>
</organism>
<evidence type="ECO:0000313" key="6">
    <source>
        <dbReference type="Proteomes" id="UP000576082"/>
    </source>
</evidence>